<organism evidence="4 5">
    <name type="scientific">Mesorhabditis spiculigera</name>
    <dbReference type="NCBI Taxonomy" id="96644"/>
    <lineage>
        <taxon>Eukaryota</taxon>
        <taxon>Metazoa</taxon>
        <taxon>Ecdysozoa</taxon>
        <taxon>Nematoda</taxon>
        <taxon>Chromadorea</taxon>
        <taxon>Rhabditida</taxon>
        <taxon>Rhabditina</taxon>
        <taxon>Rhabditomorpha</taxon>
        <taxon>Rhabditoidea</taxon>
        <taxon>Rhabditidae</taxon>
        <taxon>Mesorhabditinae</taxon>
        <taxon>Mesorhabditis</taxon>
    </lineage>
</organism>
<feature type="domain" description="CCAAT-binding factor" evidence="3">
    <location>
        <begin position="166"/>
        <end position="310"/>
    </location>
</feature>
<evidence type="ECO:0000256" key="2">
    <source>
        <dbReference type="SAM" id="MobiDB-lite"/>
    </source>
</evidence>
<feature type="region of interest" description="Disordered" evidence="2">
    <location>
        <begin position="351"/>
        <end position="403"/>
    </location>
</feature>
<evidence type="ECO:0000256" key="1">
    <source>
        <dbReference type="ARBA" id="ARBA00007797"/>
    </source>
</evidence>
<gene>
    <name evidence="4" type="ORF">MSPICULIGERA_LOCUS16637</name>
</gene>
<dbReference type="PANTHER" id="PTHR12455:SF0">
    <property type="entry name" value="NUCLEOLAR COMPLEX PROTEIN 4 HOMOLOG"/>
    <property type="match status" value="1"/>
</dbReference>
<dbReference type="GO" id="GO:0042254">
    <property type="term" value="P:ribosome biogenesis"/>
    <property type="evidence" value="ECO:0007669"/>
    <property type="project" value="InterPro"/>
</dbReference>
<keyword evidence="5" id="KW-1185">Reference proteome</keyword>
<evidence type="ECO:0000313" key="5">
    <source>
        <dbReference type="Proteomes" id="UP001177023"/>
    </source>
</evidence>
<accession>A0AA36D1S8</accession>
<dbReference type="InterPro" id="IPR005612">
    <property type="entry name" value="CCAAT-binding_factor"/>
</dbReference>
<protein>
    <recommendedName>
        <fullName evidence="3">CCAAT-binding factor domain-containing protein</fullName>
    </recommendedName>
</protein>
<reference evidence="4" key="1">
    <citation type="submission" date="2023-06" db="EMBL/GenBank/DDBJ databases">
        <authorList>
            <person name="Delattre M."/>
        </authorList>
    </citation>
    <scope>NUCLEOTIDE SEQUENCE</scope>
    <source>
        <strain evidence="4">AF72</strain>
    </source>
</reference>
<evidence type="ECO:0000313" key="4">
    <source>
        <dbReference type="EMBL" id="CAJ0578379.1"/>
    </source>
</evidence>
<dbReference type="GO" id="GO:0030692">
    <property type="term" value="C:Noc4p-Nop14p complex"/>
    <property type="evidence" value="ECO:0007669"/>
    <property type="project" value="TreeGrafter"/>
</dbReference>
<dbReference type="GO" id="GO:0032040">
    <property type="term" value="C:small-subunit processome"/>
    <property type="evidence" value="ECO:0007669"/>
    <property type="project" value="TreeGrafter"/>
</dbReference>
<feature type="non-terminal residue" evidence="4">
    <location>
        <position position="441"/>
    </location>
</feature>
<sequence>MVVNTESNEANDLKVKASVETFLNYLKTPAKLPEETLQELLDHSDWSEKKFLLWLLRAAAEISFASLGKKSGVIVSNVYRFLRAVNERFFDETSEFWRNARKLHNTLKRAYQNAWLNITKAELSVKALNNIVPCLVSEVFPKVPEPFAFADFLFKVFNFQDETMALALEGILELMIKHNFEYPKLYEYVYSHTSTSIWYTPHKLKYLNCLDTMLRSTHIPDYVAAGFAKKIARSCLMAPLDMQEPLIALVANLQIRYPNLSCLTDRSKPALSTDPYLEDVSLFECKALESSLWEIKTLQKHWCERVAKRATFIERKPEKMESLVRTKSLDDMKSDFLAKSAAWLRRINADDDEDSNEDDQSEDPYQAHLQKRKMKGGKKNGKRARPGDEIQLNSDRPTANSGLNWDLVGIMSFTRKGSKDGEMTDLRADAGFRPLVLPSDD</sequence>
<name>A0AA36D1S8_9BILA</name>
<dbReference type="PANTHER" id="PTHR12455">
    <property type="entry name" value="NUCLEOLAR COMPLEX PROTEIN 4"/>
    <property type="match status" value="1"/>
</dbReference>
<feature type="compositionally biased region" description="Acidic residues" evidence="2">
    <location>
        <begin position="351"/>
        <end position="362"/>
    </location>
</feature>
<dbReference type="InterPro" id="IPR027193">
    <property type="entry name" value="Noc4"/>
</dbReference>
<evidence type="ECO:0000259" key="3">
    <source>
        <dbReference type="Pfam" id="PF03914"/>
    </source>
</evidence>
<dbReference type="Pfam" id="PF03914">
    <property type="entry name" value="CBF"/>
    <property type="match status" value="1"/>
</dbReference>
<dbReference type="EMBL" id="CATQJA010002653">
    <property type="protein sequence ID" value="CAJ0578379.1"/>
    <property type="molecule type" value="Genomic_DNA"/>
</dbReference>
<comment type="similarity">
    <text evidence="1">Belongs to the CBF/MAK21 family.</text>
</comment>
<comment type="caution">
    <text evidence="4">The sequence shown here is derived from an EMBL/GenBank/DDBJ whole genome shotgun (WGS) entry which is preliminary data.</text>
</comment>
<feature type="compositionally biased region" description="Basic residues" evidence="2">
    <location>
        <begin position="369"/>
        <end position="384"/>
    </location>
</feature>
<dbReference type="Proteomes" id="UP001177023">
    <property type="component" value="Unassembled WGS sequence"/>
</dbReference>
<feature type="compositionally biased region" description="Polar residues" evidence="2">
    <location>
        <begin position="391"/>
        <end position="403"/>
    </location>
</feature>
<dbReference type="AlphaFoldDB" id="A0AA36D1S8"/>
<proteinExistence type="inferred from homology"/>